<proteinExistence type="predicted"/>
<reference evidence="3 4" key="1">
    <citation type="journal article" date="2017" name="Front. Genet.">
        <title>Draft sequencing of the heterozygous diploid genome of Satsuma (Citrus unshiu Marc.) using a hybrid assembly approach.</title>
        <authorList>
            <person name="Shimizu T."/>
            <person name="Tanizawa Y."/>
            <person name="Mochizuki T."/>
            <person name="Nagasaki H."/>
            <person name="Yoshioka T."/>
            <person name="Toyoda A."/>
            <person name="Fujiyama A."/>
            <person name="Kaminuma E."/>
            <person name="Nakamura Y."/>
        </authorList>
    </citation>
    <scope>NUCLEOTIDE SEQUENCE [LARGE SCALE GENOMIC DNA]</scope>
    <source>
        <strain evidence="4">cv. Miyagawa wase</strain>
    </source>
</reference>
<keyword evidence="4" id="KW-1185">Reference proteome</keyword>
<feature type="compositionally biased region" description="Pro residues" evidence="1">
    <location>
        <begin position="58"/>
        <end position="80"/>
    </location>
</feature>
<evidence type="ECO:0000313" key="3">
    <source>
        <dbReference type="EMBL" id="GAY62152.1"/>
    </source>
</evidence>
<accession>A0A2H5QC44</accession>
<dbReference type="EMBL" id="BDQV01000295">
    <property type="protein sequence ID" value="GAY62152.1"/>
    <property type="molecule type" value="Genomic_DNA"/>
</dbReference>
<feature type="transmembrane region" description="Helical" evidence="2">
    <location>
        <begin position="218"/>
        <end position="239"/>
    </location>
</feature>
<protein>
    <submittedName>
        <fullName evidence="3">Uncharacterized protein</fullName>
    </submittedName>
</protein>
<name>A0A2H5QC44_CITUN</name>
<feature type="non-terminal residue" evidence="3">
    <location>
        <position position="1"/>
    </location>
</feature>
<keyword evidence="2" id="KW-0812">Transmembrane</keyword>
<organism evidence="3 4">
    <name type="scientific">Citrus unshiu</name>
    <name type="common">Satsuma mandarin</name>
    <name type="synonym">Citrus nobilis var. unshiu</name>
    <dbReference type="NCBI Taxonomy" id="55188"/>
    <lineage>
        <taxon>Eukaryota</taxon>
        <taxon>Viridiplantae</taxon>
        <taxon>Streptophyta</taxon>
        <taxon>Embryophyta</taxon>
        <taxon>Tracheophyta</taxon>
        <taxon>Spermatophyta</taxon>
        <taxon>Magnoliopsida</taxon>
        <taxon>eudicotyledons</taxon>
        <taxon>Gunneridae</taxon>
        <taxon>Pentapetalae</taxon>
        <taxon>rosids</taxon>
        <taxon>malvids</taxon>
        <taxon>Sapindales</taxon>
        <taxon>Rutaceae</taxon>
        <taxon>Aurantioideae</taxon>
        <taxon>Citrus</taxon>
    </lineage>
</organism>
<dbReference type="AlphaFoldDB" id="A0A2H5QC44"/>
<sequence length="259" mass="28423">TERSKHGCLTCHAPADFLFCSHLICHSSRPSIITINATKIRPQPPTTTHGHGASPKSSPNPPPPMAMAPSPKSSPNPTTHPWPWRRHQVLPQPPTTTHGHGSVDPVDPTSHNVNDPINEPSREPHGATPIDRCCLTTFTSCAGTGVAHDAANGAVNATVRYNVTTNGQPSFRSLCAWKHGFVSIGIAWRSCSTALCLIRTQCCLLLLFPSLHFYPRRLLIWIFICVSFVMSPLLFFFFFPSPDFCFFYKLVIHGAAAYS</sequence>
<evidence type="ECO:0000256" key="1">
    <source>
        <dbReference type="SAM" id="MobiDB-lite"/>
    </source>
</evidence>
<comment type="caution">
    <text evidence="3">The sequence shown here is derived from an EMBL/GenBank/DDBJ whole genome shotgun (WGS) entry which is preliminary data.</text>
</comment>
<evidence type="ECO:0000256" key="2">
    <source>
        <dbReference type="SAM" id="Phobius"/>
    </source>
</evidence>
<evidence type="ECO:0000313" key="4">
    <source>
        <dbReference type="Proteomes" id="UP000236630"/>
    </source>
</evidence>
<dbReference type="Proteomes" id="UP000236630">
    <property type="component" value="Unassembled WGS sequence"/>
</dbReference>
<feature type="region of interest" description="Disordered" evidence="1">
    <location>
        <begin position="36"/>
        <end position="125"/>
    </location>
</feature>
<keyword evidence="2" id="KW-1133">Transmembrane helix</keyword>
<keyword evidence="2" id="KW-0472">Membrane</keyword>
<gene>
    <name evidence="3" type="ORF">CUMW_215540</name>
</gene>